<dbReference type="Proteomes" id="UP000199205">
    <property type="component" value="Unassembled WGS sequence"/>
</dbReference>
<organism evidence="2 3">
    <name type="scientific">Rhizobium lusitanum</name>
    <dbReference type="NCBI Taxonomy" id="293958"/>
    <lineage>
        <taxon>Bacteria</taxon>
        <taxon>Pseudomonadati</taxon>
        <taxon>Pseudomonadota</taxon>
        <taxon>Alphaproteobacteria</taxon>
        <taxon>Hyphomicrobiales</taxon>
        <taxon>Rhizobiaceae</taxon>
        <taxon>Rhizobium/Agrobacterium group</taxon>
        <taxon>Rhizobium</taxon>
    </lineage>
</organism>
<accession>A0A1C3V2F0</accession>
<protein>
    <submittedName>
        <fullName evidence="2">Uncharacterized protein</fullName>
    </submittedName>
</protein>
<reference evidence="3" key="1">
    <citation type="submission" date="2016-08" db="EMBL/GenBank/DDBJ databases">
        <authorList>
            <person name="Varghese N."/>
            <person name="Submissions Spin"/>
        </authorList>
    </citation>
    <scope>NUCLEOTIDE SEQUENCE [LARGE SCALE GENOMIC DNA]</scope>
    <source>
        <strain evidence="3">P1-7</strain>
    </source>
</reference>
<evidence type="ECO:0000256" key="1">
    <source>
        <dbReference type="SAM" id="Phobius"/>
    </source>
</evidence>
<gene>
    <name evidence="2" type="ORF">GA0061101_10488</name>
</gene>
<keyword evidence="1" id="KW-0812">Transmembrane</keyword>
<dbReference type="OrthoDB" id="7632164at2"/>
<feature type="transmembrane region" description="Helical" evidence="1">
    <location>
        <begin position="88"/>
        <end position="117"/>
    </location>
</feature>
<evidence type="ECO:0000313" key="3">
    <source>
        <dbReference type="Proteomes" id="UP000199205"/>
    </source>
</evidence>
<dbReference type="AlphaFoldDB" id="A0A1C3V2F0"/>
<sequence>MAEHMAGPMSAERFAEMVDAYGGDIGRWPQDERAAARAHARSAEAAGMLERAADLDSLLDTYVLKAGHEGLDGRIVAKFVHRSRMRNLFRFGSAGIGLVGIGIAGALAGSIAIAILAPSLTSDTVIASDGTATMFGDVGPDAAIRQDSQ</sequence>
<dbReference type="RefSeq" id="WP_037192243.1">
    <property type="nucleotide sequence ID" value="NZ_FMAF01000004.1"/>
</dbReference>
<keyword evidence="1" id="KW-1133">Transmembrane helix</keyword>
<proteinExistence type="predicted"/>
<keyword evidence="1" id="KW-0472">Membrane</keyword>
<dbReference type="EMBL" id="FMAF01000004">
    <property type="protein sequence ID" value="SCB21834.1"/>
    <property type="molecule type" value="Genomic_DNA"/>
</dbReference>
<name>A0A1C3V2F0_9HYPH</name>
<evidence type="ECO:0000313" key="2">
    <source>
        <dbReference type="EMBL" id="SCB21834.1"/>
    </source>
</evidence>